<dbReference type="Proteomes" id="UP000315010">
    <property type="component" value="Unassembled WGS sequence"/>
</dbReference>
<dbReference type="AlphaFoldDB" id="A0A5C5Z9K1"/>
<gene>
    <name evidence="1" type="ORF">CA13_53510</name>
</gene>
<proteinExistence type="predicted"/>
<dbReference type="EMBL" id="SJPJ01000001">
    <property type="protein sequence ID" value="TWT83878.1"/>
    <property type="molecule type" value="Genomic_DNA"/>
</dbReference>
<protein>
    <submittedName>
        <fullName evidence="1">Uncharacterized protein</fullName>
    </submittedName>
</protein>
<sequence length="50" mass="5827">MTIDRPHSSKLTSAPLAKASKPVTTVKATLERFMRCYRRLISLYFNRLEQ</sequence>
<keyword evidence="2" id="KW-1185">Reference proteome</keyword>
<organism evidence="1 2">
    <name type="scientific">Novipirellula herctigrandis</name>
    <dbReference type="NCBI Taxonomy" id="2527986"/>
    <lineage>
        <taxon>Bacteria</taxon>
        <taxon>Pseudomonadati</taxon>
        <taxon>Planctomycetota</taxon>
        <taxon>Planctomycetia</taxon>
        <taxon>Pirellulales</taxon>
        <taxon>Pirellulaceae</taxon>
        <taxon>Novipirellula</taxon>
    </lineage>
</organism>
<evidence type="ECO:0000313" key="2">
    <source>
        <dbReference type="Proteomes" id="UP000315010"/>
    </source>
</evidence>
<comment type="caution">
    <text evidence="1">The sequence shown here is derived from an EMBL/GenBank/DDBJ whole genome shotgun (WGS) entry which is preliminary data.</text>
</comment>
<name>A0A5C5Z9K1_9BACT</name>
<reference evidence="1 2" key="1">
    <citation type="submission" date="2019-02" db="EMBL/GenBank/DDBJ databases">
        <title>Deep-cultivation of Planctomycetes and their phenomic and genomic characterization uncovers novel biology.</title>
        <authorList>
            <person name="Wiegand S."/>
            <person name="Jogler M."/>
            <person name="Boedeker C."/>
            <person name="Pinto D."/>
            <person name="Vollmers J."/>
            <person name="Rivas-Marin E."/>
            <person name="Kohn T."/>
            <person name="Peeters S.H."/>
            <person name="Heuer A."/>
            <person name="Rast P."/>
            <person name="Oberbeckmann S."/>
            <person name="Bunk B."/>
            <person name="Jeske O."/>
            <person name="Meyerdierks A."/>
            <person name="Storesund J.E."/>
            <person name="Kallscheuer N."/>
            <person name="Luecker S."/>
            <person name="Lage O.M."/>
            <person name="Pohl T."/>
            <person name="Merkel B.J."/>
            <person name="Hornburger P."/>
            <person name="Mueller R.-W."/>
            <person name="Bruemmer F."/>
            <person name="Labrenz M."/>
            <person name="Spormann A.M."/>
            <person name="Op Den Camp H."/>
            <person name="Overmann J."/>
            <person name="Amann R."/>
            <person name="Jetten M.S.M."/>
            <person name="Mascher T."/>
            <person name="Medema M.H."/>
            <person name="Devos D.P."/>
            <person name="Kaster A.-K."/>
            <person name="Ovreas L."/>
            <person name="Rohde M."/>
            <person name="Galperin M.Y."/>
            <person name="Jogler C."/>
        </authorList>
    </citation>
    <scope>NUCLEOTIDE SEQUENCE [LARGE SCALE GENOMIC DNA]</scope>
    <source>
        <strain evidence="1 2">CA13</strain>
    </source>
</reference>
<accession>A0A5C5Z9K1</accession>
<evidence type="ECO:0000313" key="1">
    <source>
        <dbReference type="EMBL" id="TWT83878.1"/>
    </source>
</evidence>